<proteinExistence type="predicted"/>
<comment type="caution">
    <text evidence="1">The sequence shown here is derived from an EMBL/GenBank/DDBJ whole genome shotgun (WGS) entry which is preliminary data.</text>
</comment>
<accession>C6LJM1</accession>
<dbReference type="AlphaFoldDB" id="C6LJM1"/>
<gene>
    <name evidence="1" type="ORF">BRYFOR_08858</name>
</gene>
<dbReference type="EMBL" id="ACCL02000021">
    <property type="protein sequence ID" value="EET59144.1"/>
    <property type="molecule type" value="Genomic_DNA"/>
</dbReference>
<dbReference type="Proteomes" id="UP000005561">
    <property type="component" value="Unassembled WGS sequence"/>
</dbReference>
<reference evidence="1" key="1">
    <citation type="submission" date="2009-07" db="EMBL/GenBank/DDBJ databases">
        <authorList>
            <person name="Weinstock G."/>
            <person name="Sodergren E."/>
            <person name="Clifton S."/>
            <person name="Fulton L."/>
            <person name="Fulton B."/>
            <person name="Courtney L."/>
            <person name="Fronick C."/>
            <person name="Harrison M."/>
            <person name="Strong C."/>
            <person name="Farmer C."/>
            <person name="Delahaunty K."/>
            <person name="Markovic C."/>
            <person name="Hall O."/>
            <person name="Minx P."/>
            <person name="Tomlinson C."/>
            <person name="Mitreva M."/>
            <person name="Nelson J."/>
            <person name="Hou S."/>
            <person name="Wollam A."/>
            <person name="Pepin K.H."/>
            <person name="Johnson M."/>
            <person name="Bhonagiri V."/>
            <person name="Nash W.E."/>
            <person name="Warren W."/>
            <person name="Chinwalla A."/>
            <person name="Mardis E.R."/>
            <person name="Wilson R.K."/>
        </authorList>
    </citation>
    <scope>NUCLEOTIDE SEQUENCE [LARGE SCALE GENOMIC DNA]</scope>
    <source>
        <strain evidence="1">DSM 14469</strain>
    </source>
</reference>
<name>C6LJM1_9FIRM</name>
<protein>
    <submittedName>
        <fullName evidence="1">Uncharacterized protein</fullName>
    </submittedName>
</protein>
<evidence type="ECO:0000313" key="2">
    <source>
        <dbReference type="Proteomes" id="UP000005561"/>
    </source>
</evidence>
<sequence length="52" mass="5823">MSAPDTGRWLTPAEAPVQIIAADYMPVRHSRQTKKGAIFLCKFLTYRKSGRG</sequence>
<organism evidence="1 2">
    <name type="scientific">Marvinbryantia formatexigens DSM 14469</name>
    <dbReference type="NCBI Taxonomy" id="478749"/>
    <lineage>
        <taxon>Bacteria</taxon>
        <taxon>Bacillati</taxon>
        <taxon>Bacillota</taxon>
        <taxon>Clostridia</taxon>
        <taxon>Lachnospirales</taxon>
        <taxon>Lachnospiraceae</taxon>
        <taxon>Marvinbryantia</taxon>
    </lineage>
</organism>
<keyword evidence="2" id="KW-1185">Reference proteome</keyword>
<evidence type="ECO:0000313" key="1">
    <source>
        <dbReference type="EMBL" id="EET59144.1"/>
    </source>
</evidence>